<feature type="compositionally biased region" description="Low complexity" evidence="6">
    <location>
        <begin position="346"/>
        <end position="366"/>
    </location>
</feature>
<protein>
    <submittedName>
        <fullName evidence="8">Smg-4/UPF3 family-domain-containing protein</fullName>
    </submittedName>
</protein>
<feature type="compositionally biased region" description="Basic and acidic residues" evidence="6">
    <location>
        <begin position="404"/>
        <end position="426"/>
    </location>
</feature>
<feature type="region of interest" description="Disordered" evidence="6">
    <location>
        <begin position="1"/>
        <end position="33"/>
    </location>
</feature>
<accession>A0AA40CWV5</accession>
<dbReference type="Pfam" id="PF03467">
    <property type="entry name" value="Smg4_UPF3"/>
    <property type="match status" value="1"/>
</dbReference>
<dbReference type="InterPro" id="IPR005120">
    <property type="entry name" value="UPF3_dom"/>
</dbReference>
<dbReference type="PANTHER" id="PTHR13112">
    <property type="entry name" value="UPF3 REGULATOR OF NONSENSE TRANSCRIPTS-LIKE PROTEIN"/>
    <property type="match status" value="1"/>
</dbReference>
<evidence type="ECO:0000259" key="7">
    <source>
        <dbReference type="PROSITE" id="PS50102"/>
    </source>
</evidence>
<feature type="region of interest" description="Disordered" evidence="6">
    <location>
        <begin position="574"/>
        <end position="662"/>
    </location>
</feature>
<feature type="region of interest" description="Disordered" evidence="6">
    <location>
        <begin position="168"/>
        <end position="505"/>
    </location>
</feature>
<dbReference type="PROSITE" id="PS50102">
    <property type="entry name" value="RRM"/>
    <property type="match status" value="1"/>
</dbReference>
<feature type="domain" description="RRM" evidence="7">
    <location>
        <begin position="501"/>
        <end position="594"/>
    </location>
</feature>
<evidence type="ECO:0000256" key="3">
    <source>
        <dbReference type="ARBA" id="ARBA00023161"/>
    </source>
</evidence>
<dbReference type="SUPFAM" id="SSF54928">
    <property type="entry name" value="RNA-binding domain, RBD"/>
    <property type="match status" value="2"/>
</dbReference>
<feature type="compositionally biased region" description="Basic and acidic residues" evidence="6">
    <location>
        <begin position="197"/>
        <end position="210"/>
    </location>
</feature>
<keyword evidence="5" id="KW-0694">RNA-binding</keyword>
<keyword evidence="4" id="KW-0539">Nucleus</keyword>
<dbReference type="InterPro" id="IPR035979">
    <property type="entry name" value="RBD_domain_sf"/>
</dbReference>
<feature type="compositionally biased region" description="Basic and acidic residues" evidence="6">
    <location>
        <begin position="234"/>
        <end position="264"/>
    </location>
</feature>
<feature type="compositionally biased region" description="Low complexity" evidence="6">
    <location>
        <begin position="451"/>
        <end position="479"/>
    </location>
</feature>
<gene>
    <name evidence="8" type="ORF">B0T16DRAFT_426712</name>
</gene>
<dbReference type="Pfam" id="PF00076">
    <property type="entry name" value="RRM_1"/>
    <property type="match status" value="1"/>
</dbReference>
<organism evidence="8 9">
    <name type="scientific">Cercophora newfieldiana</name>
    <dbReference type="NCBI Taxonomy" id="92897"/>
    <lineage>
        <taxon>Eukaryota</taxon>
        <taxon>Fungi</taxon>
        <taxon>Dikarya</taxon>
        <taxon>Ascomycota</taxon>
        <taxon>Pezizomycotina</taxon>
        <taxon>Sordariomycetes</taxon>
        <taxon>Sordariomycetidae</taxon>
        <taxon>Sordariales</taxon>
        <taxon>Lasiosphaeriaceae</taxon>
        <taxon>Cercophora</taxon>
    </lineage>
</organism>
<feature type="compositionally biased region" description="Low complexity" evidence="6">
    <location>
        <begin position="269"/>
        <end position="280"/>
    </location>
</feature>
<evidence type="ECO:0000256" key="1">
    <source>
        <dbReference type="ARBA" id="ARBA00004123"/>
    </source>
</evidence>
<dbReference type="EMBL" id="JAULSV010000002">
    <property type="protein sequence ID" value="KAK0652103.1"/>
    <property type="molecule type" value="Genomic_DNA"/>
</dbReference>
<dbReference type="Proteomes" id="UP001174936">
    <property type="component" value="Unassembled WGS sequence"/>
</dbReference>
<evidence type="ECO:0000256" key="2">
    <source>
        <dbReference type="ARBA" id="ARBA00005991"/>
    </source>
</evidence>
<dbReference type="InterPro" id="IPR039722">
    <property type="entry name" value="Upf3"/>
</dbReference>
<reference evidence="8" key="1">
    <citation type="submission" date="2023-06" db="EMBL/GenBank/DDBJ databases">
        <title>Genome-scale phylogeny and comparative genomics of the fungal order Sordariales.</title>
        <authorList>
            <consortium name="Lawrence Berkeley National Laboratory"/>
            <person name="Hensen N."/>
            <person name="Bonometti L."/>
            <person name="Westerberg I."/>
            <person name="Brannstrom I.O."/>
            <person name="Guillou S."/>
            <person name="Cros-Aarteil S."/>
            <person name="Calhoun S."/>
            <person name="Haridas S."/>
            <person name="Kuo A."/>
            <person name="Mondo S."/>
            <person name="Pangilinan J."/>
            <person name="Riley R."/>
            <person name="Labutti K."/>
            <person name="Andreopoulos B."/>
            <person name="Lipzen A."/>
            <person name="Chen C."/>
            <person name="Yanf M."/>
            <person name="Daum C."/>
            <person name="Ng V."/>
            <person name="Clum A."/>
            <person name="Steindorff A."/>
            <person name="Ohm R."/>
            <person name="Martin F."/>
            <person name="Silar P."/>
            <person name="Natvig D."/>
            <person name="Lalanne C."/>
            <person name="Gautier V."/>
            <person name="Ament-Velasquez S.L."/>
            <person name="Kruys A."/>
            <person name="Hutchinson M.I."/>
            <person name="Powell A.J."/>
            <person name="Barry K."/>
            <person name="Miller A.N."/>
            <person name="Grigoriev I.V."/>
            <person name="Debuchy R."/>
            <person name="Gladieux P."/>
            <person name="Thoren M.H."/>
            <person name="Johannesson H."/>
        </authorList>
    </citation>
    <scope>NUCLEOTIDE SEQUENCE</scope>
    <source>
        <strain evidence="8">SMH2532-1</strain>
    </source>
</reference>
<evidence type="ECO:0000256" key="6">
    <source>
        <dbReference type="SAM" id="MobiDB-lite"/>
    </source>
</evidence>
<feature type="compositionally biased region" description="Low complexity" evidence="6">
    <location>
        <begin position="586"/>
        <end position="618"/>
    </location>
</feature>
<dbReference type="GO" id="GO:0005737">
    <property type="term" value="C:cytoplasm"/>
    <property type="evidence" value="ECO:0007669"/>
    <property type="project" value="TreeGrafter"/>
</dbReference>
<dbReference type="Gene3D" id="3.30.70.330">
    <property type="match status" value="2"/>
</dbReference>
<comment type="subcellular location">
    <subcellularLocation>
        <location evidence="1">Nucleus</location>
    </subcellularLocation>
</comment>
<dbReference type="GO" id="GO:0003729">
    <property type="term" value="F:mRNA binding"/>
    <property type="evidence" value="ECO:0007669"/>
    <property type="project" value="TreeGrafter"/>
</dbReference>
<comment type="similarity">
    <text evidence="2">Belongs to the RENT3 family.</text>
</comment>
<feature type="compositionally biased region" description="Basic and acidic residues" evidence="6">
    <location>
        <begin position="335"/>
        <end position="345"/>
    </location>
</feature>
<proteinExistence type="inferred from homology"/>
<feature type="compositionally biased region" description="Gly residues" evidence="6">
    <location>
        <begin position="394"/>
        <end position="403"/>
    </location>
</feature>
<evidence type="ECO:0000313" key="9">
    <source>
        <dbReference type="Proteomes" id="UP001174936"/>
    </source>
</evidence>
<keyword evidence="3" id="KW-0866">Nonsense-mediated mRNA decay</keyword>
<dbReference type="PANTHER" id="PTHR13112:SF0">
    <property type="entry name" value="FI21285P1"/>
    <property type="match status" value="1"/>
</dbReference>
<dbReference type="GO" id="GO:0045727">
    <property type="term" value="P:positive regulation of translation"/>
    <property type="evidence" value="ECO:0007669"/>
    <property type="project" value="TreeGrafter"/>
</dbReference>
<comment type="caution">
    <text evidence="8">The sequence shown here is derived from an EMBL/GenBank/DDBJ whole genome shotgun (WGS) entry which is preliminary data.</text>
</comment>
<evidence type="ECO:0000256" key="4">
    <source>
        <dbReference type="ARBA" id="ARBA00023242"/>
    </source>
</evidence>
<dbReference type="CDD" id="cd00590">
    <property type="entry name" value="RRM_SF"/>
    <property type="match status" value="1"/>
</dbReference>
<dbReference type="AlphaFoldDB" id="A0AA40CWV5"/>
<evidence type="ECO:0000313" key="8">
    <source>
        <dbReference type="EMBL" id="KAK0652103.1"/>
    </source>
</evidence>
<feature type="compositionally biased region" description="Polar residues" evidence="6">
    <location>
        <begin position="285"/>
        <end position="302"/>
    </location>
</feature>
<name>A0AA40CWV5_9PEZI</name>
<keyword evidence="9" id="KW-1185">Reference proteome</keyword>
<feature type="compositionally biased region" description="Low complexity" evidence="6">
    <location>
        <begin position="374"/>
        <end position="383"/>
    </location>
</feature>
<dbReference type="GO" id="GO:0005730">
    <property type="term" value="C:nucleolus"/>
    <property type="evidence" value="ECO:0007669"/>
    <property type="project" value="TreeGrafter"/>
</dbReference>
<dbReference type="SMART" id="SM00360">
    <property type="entry name" value="RRM"/>
    <property type="match status" value="1"/>
</dbReference>
<evidence type="ECO:0000256" key="5">
    <source>
        <dbReference type="PROSITE-ProRule" id="PRU00176"/>
    </source>
</evidence>
<feature type="compositionally biased region" description="Basic residues" evidence="6">
    <location>
        <begin position="384"/>
        <end position="393"/>
    </location>
</feature>
<dbReference type="CDD" id="cd12455">
    <property type="entry name" value="RRM_like_Smg4_UPF3"/>
    <property type="match status" value="1"/>
</dbReference>
<dbReference type="InterPro" id="IPR000504">
    <property type="entry name" value="RRM_dom"/>
</dbReference>
<dbReference type="InterPro" id="IPR012677">
    <property type="entry name" value="Nucleotide-bd_a/b_plait_sf"/>
</dbReference>
<dbReference type="GO" id="GO:0000184">
    <property type="term" value="P:nuclear-transcribed mRNA catabolic process, nonsense-mediated decay"/>
    <property type="evidence" value="ECO:0007669"/>
    <property type="project" value="UniProtKB-KW"/>
</dbReference>
<sequence length="662" mass="68595">MATPKLLSRKANGVGSNSAPSDAPKAPRIKTAPEGEKVVIRRLPPAMTEEEFLSILGDEWKLGRGNVDWYRYCPGKVSQHAAKPSQPSRAYLRVTKRDLLMALSEVVRTAEWVDAKASFNDPALIGPPVVEFSMYKKVPSDKKRTDGRQGTIDQDPEFMAFLESLANPDAHKDGETTEQSGEELTKGEKPTTTPLIEHLREKAAKAKETAAAKSAKHSRQDSQGGKGKAVAVAEEPKKKGKEPKTEKVSEKAAGKAPEKPKELVKILSKKAAAESAAEAARAVTGQIQASKEQAKEQTSTTEAPPKSRRAGIAAAARILQRDLGLSPGNAHRKARQDMAKAEAESKASSSKEPAQQVVVAPKETTPPTTPVEPSPSTSASAPSKSRRSGRGRGGRGTGPGAGEDGTKSKDEAKADAKGEPKAEKPAESSSKPPVKPPIILMKKRDDRKEISTPSPSQSPAPGSSSAASAPPAGPKAGSSKQTPAPKKGAGSSAPVPSHGATRAFVKHANHSQGVTDQLLREALQVFGTVTSVDINRKKGFAYVDFADHEALVKAMSASPIAVAQGSVQVLERKEAVEKKGGGGGKEVASTPGNAGESSSAAPPSASAGATSGAAGASSQEKAGPSQDKHRGGRRRGGRGKGDKDPGSKDSGSGGKSADAGAA</sequence>